<dbReference type="Gene3D" id="2.60.120.260">
    <property type="entry name" value="Galactose-binding domain-like"/>
    <property type="match status" value="1"/>
</dbReference>
<evidence type="ECO:0000256" key="1">
    <source>
        <dbReference type="ARBA" id="ARBA00022670"/>
    </source>
</evidence>
<dbReference type="PROSITE" id="PS50093">
    <property type="entry name" value="PKD"/>
    <property type="match status" value="3"/>
</dbReference>
<evidence type="ECO:0000259" key="6">
    <source>
        <dbReference type="PROSITE" id="PS51829"/>
    </source>
</evidence>
<dbReference type="InterPro" id="IPR026341">
    <property type="entry name" value="T9SS_type_B"/>
</dbReference>
<dbReference type="RefSeq" id="WP_258541081.1">
    <property type="nucleotide sequence ID" value="NZ_OU015584.1"/>
</dbReference>
<gene>
    <name evidence="7" type="ORF">CRYO30217_00859</name>
</gene>
<feature type="domain" description="Ig-like" evidence="5">
    <location>
        <begin position="1413"/>
        <end position="1503"/>
    </location>
</feature>
<dbReference type="Pfam" id="PF18911">
    <property type="entry name" value="PKD_4"/>
    <property type="match status" value="1"/>
</dbReference>
<reference evidence="7" key="1">
    <citation type="submission" date="2021-04" db="EMBL/GenBank/DDBJ databases">
        <authorList>
            <person name="Rodrigo-Torres L."/>
            <person name="Arahal R. D."/>
            <person name="Lucena T."/>
        </authorList>
    </citation>
    <scope>NUCLEOTIDE SEQUENCE</scope>
    <source>
        <strain evidence="7">AS29M-1</strain>
    </source>
</reference>
<dbReference type="GO" id="GO:0006508">
    <property type="term" value="P:proteolysis"/>
    <property type="evidence" value="ECO:0007669"/>
    <property type="project" value="UniProtKB-KW"/>
</dbReference>
<evidence type="ECO:0000259" key="5">
    <source>
        <dbReference type="PROSITE" id="PS50835"/>
    </source>
</evidence>
<protein>
    <recommendedName>
        <fullName evidence="9">PKD domain-containing protein</fullName>
    </recommendedName>
</protein>
<dbReference type="NCBIfam" id="TIGR04131">
    <property type="entry name" value="Bac_Flav_CTERM"/>
    <property type="match status" value="1"/>
</dbReference>
<dbReference type="CDD" id="cd00146">
    <property type="entry name" value="PKD"/>
    <property type="match status" value="2"/>
</dbReference>
<proteinExistence type="predicted"/>
<dbReference type="PROSITE" id="PS51829">
    <property type="entry name" value="P_HOMO_B"/>
    <property type="match status" value="1"/>
</dbReference>
<dbReference type="InterPro" id="IPR000601">
    <property type="entry name" value="PKD_dom"/>
</dbReference>
<dbReference type="Gene3D" id="2.60.40.10">
    <property type="entry name" value="Immunoglobulins"/>
    <property type="match status" value="10"/>
</dbReference>
<sequence>MKRVILLISLISVSLISHAQTFTGSGFVVNNSGSDCVDITVTGLPGSIGGSFGLTQACIDINHNFDANLNITLVAPDGTNFPLSTGNGSSGNDYSNTCFSPSATTSIENGSAPFAGTYLPEGCNWNENINNGQNPNGTWSICVSGAGTGGNIDVTTGSVTFGNTTGQGFNEASDLCANATPICTLDGYYGTTSACYSAQSVSPFCGTVENNSWLQFEASSPNVDLEVLVGNCDVGDGIQFALYETTNCSSFTYANNNSSNCFGQIYPGNNPISFTGLSTGQTYYLMIDGFAGDVCDYQVTALGGVAVLDVESTAGDTICPGQSTTLSVNTVGSTPSGYNWYDGATLIGTGATQVVSPSSTTTYTVEVLGACGPLTTLTYTVTPYNPPVSFSGLPATMDCDDAAVAISADDPLTTPCVYIVIDAVNAQSGNTVTLLENGASYWGTNTLTANTIATNTFYQVSPNDPHTIELTNTSTGSSMPYEVRDCHTHALLASGTWNVGSTGTTTVTLSGTISGVSSFSSTCGSSTLVGATAFSDVMDWGTEVFDPSAVSGPFPASCDITYNWSTSAGCSGTDVQTVTVNSPHDASFSYASATYCASASDPTPTVTGSATGTFSSTAGLSINSSTGAIDLDASTPGNYTVTHTVGTGSCADAQTFDIEILAVPAADAGSPFTITCVANLGGSGIGTSSTAGLNYSWSPSTGLSSSTASNPNANPTSTTTYTVTTSYASMPSCSATDAVTVTVDNTDPTADAGADVVIDCNSVGGEETLDGSGSTAGMNYSWSTGGGNIVSGGGTNTATVDAAGTYTITVTDPSNGCSATDDATVTEDLVAPTADAGADVIIDCNSAAGQETLDGSASTAGMNYSWSTGGGNIVSGGGTNTATVDAAGTYTITVTDPSNGCSATDDATVTEDLVAPTADAGADAIIDCNSAAGQEILDGSASTAGMNYSWSTGGGNIVSGGGTNTATVDAAGTYTITVTDPSNGCSTTDDATVTEDLVAPTADAGADAIIDCNSAAGQEILDGSGSSAGMSYNWTTGGGNIVSGSSTNTATVDAVGTYTLTVTNTTNGCSATDDADVTQDFSTPTASIGAPAQIDCVTPSTTVDGSASTNSSGGTTGLTYSWSASNGGVISGSTTGASCTATAAGDYTLTLTQANGCTDTQTVTVTADASVPTAIITGNATLTCATTSITLDGSTSLGSSLSYEWQDGTSSTIGSSSTLGVSSPDTYTLIVTNTSNSCTNSTSVIVSQDITTPSVGVNGPLVVDCNNPIVTLDGSASDQGANFTYTWTDGGSGTILGAGSADTDSTSTADTYTLTVLNTSNGCSDFADITVTMDTVSPVADGGIDIDFPCGVTTVALDGSGSTGTGISYNWSGPGTITNGTSPNPDVDATGTYTLTVTGSNGCTDTDDVDVVPDLNAPVADAGSDITVTCNDLPWNVVLDGSGSDSGANINYSWSTSGSGTITGGTTTSPSVDQEGSYTLTVTNTSNSCTATSTVSVLTDTISPTADAGLDTVITCNSGLVVNLDGTNSSGTNLTYNWTTSTGTIDSQSNGSATVSGAGDYDLTVTSDNGCTDTDQVSVSMDTVSPMVVIATPDSLDCQGTPVVLDASGTTGINETYLWSDGASSNSTSVTTSGNYTLTVTNDNGCNSTASVSVVDAVGPTASFNGTPTSGNIPLNVDFTDNSTGVNLSYSWDFDDSNTSTQQNPSNTFTEMGTYNVVLVVTDANGCSDSDTLVVTAAGESVLIIPNIFSPNGDGDNDVFTLQGTNISEVTGTIFNRWGQIIYEFDAIGAGWDGRTISGAEATSGTYFYIIDAVGADGVEYNYQGPFELVR</sequence>
<dbReference type="Proteomes" id="UP000683507">
    <property type="component" value="Chromosome"/>
</dbReference>
<dbReference type="InterPro" id="IPR013783">
    <property type="entry name" value="Ig-like_fold"/>
</dbReference>
<keyword evidence="2" id="KW-0378">Hydrolase</keyword>
<keyword evidence="8" id="KW-1185">Reference proteome</keyword>
<dbReference type="FunFam" id="2.60.40.10:FF:000270">
    <property type="entry name" value="Cell surface protein"/>
    <property type="match status" value="1"/>
</dbReference>
<dbReference type="EMBL" id="OU015584">
    <property type="protein sequence ID" value="CAG5079110.1"/>
    <property type="molecule type" value="Genomic_DNA"/>
</dbReference>
<dbReference type="InterPro" id="IPR007110">
    <property type="entry name" value="Ig-like_dom"/>
</dbReference>
<feature type="signal peptide" evidence="3">
    <location>
        <begin position="1"/>
        <end position="19"/>
    </location>
</feature>
<dbReference type="SMART" id="SM00089">
    <property type="entry name" value="PKD"/>
    <property type="match status" value="11"/>
</dbReference>
<feature type="domain" description="PKD" evidence="4">
    <location>
        <begin position="1022"/>
        <end position="1078"/>
    </location>
</feature>
<name>A0A916JLL1_9FLAO</name>
<dbReference type="GO" id="GO:0004252">
    <property type="term" value="F:serine-type endopeptidase activity"/>
    <property type="evidence" value="ECO:0007669"/>
    <property type="project" value="InterPro"/>
</dbReference>
<feature type="domain" description="PKD" evidence="4">
    <location>
        <begin position="1108"/>
        <end position="1174"/>
    </location>
</feature>
<accession>A0A916JLL1</accession>
<dbReference type="KEGG" id="ptan:CRYO30217_00859"/>
<evidence type="ECO:0000313" key="8">
    <source>
        <dbReference type="Proteomes" id="UP000683507"/>
    </source>
</evidence>
<keyword evidence="1" id="KW-0645">Protease</keyword>
<dbReference type="InterPro" id="IPR035986">
    <property type="entry name" value="PKD_dom_sf"/>
</dbReference>
<evidence type="ECO:0000259" key="4">
    <source>
        <dbReference type="PROSITE" id="PS50093"/>
    </source>
</evidence>
<feature type="domain" description="P/Homo B" evidence="6">
    <location>
        <begin position="17"/>
        <end position="174"/>
    </location>
</feature>
<dbReference type="InterPro" id="IPR002884">
    <property type="entry name" value="P_dom"/>
</dbReference>
<organism evidence="7 8">
    <name type="scientific">Parvicella tangerina</name>
    <dbReference type="NCBI Taxonomy" id="2829795"/>
    <lineage>
        <taxon>Bacteria</taxon>
        <taxon>Pseudomonadati</taxon>
        <taxon>Bacteroidota</taxon>
        <taxon>Flavobacteriia</taxon>
        <taxon>Flavobacteriales</taxon>
        <taxon>Parvicellaceae</taxon>
        <taxon>Parvicella</taxon>
    </lineage>
</organism>
<evidence type="ECO:0000313" key="7">
    <source>
        <dbReference type="EMBL" id="CAG5079110.1"/>
    </source>
</evidence>
<dbReference type="Pfam" id="PF13585">
    <property type="entry name" value="CHU_C"/>
    <property type="match status" value="1"/>
</dbReference>
<feature type="domain" description="PKD" evidence="4">
    <location>
        <begin position="1660"/>
        <end position="1742"/>
    </location>
</feature>
<evidence type="ECO:0008006" key="9">
    <source>
        <dbReference type="Google" id="ProtNLM"/>
    </source>
</evidence>
<dbReference type="PROSITE" id="PS50835">
    <property type="entry name" value="IG_LIKE"/>
    <property type="match status" value="2"/>
</dbReference>
<evidence type="ECO:0000256" key="2">
    <source>
        <dbReference type="ARBA" id="ARBA00022801"/>
    </source>
</evidence>
<dbReference type="InterPro" id="IPR022409">
    <property type="entry name" value="PKD/Chitinase_dom"/>
</dbReference>
<feature type="domain" description="Ig-like" evidence="5">
    <location>
        <begin position="731"/>
        <end position="826"/>
    </location>
</feature>
<feature type="chain" id="PRO_5037862290" description="PKD domain-containing protein" evidence="3">
    <location>
        <begin position="20"/>
        <end position="1831"/>
    </location>
</feature>
<evidence type="ECO:0000256" key="3">
    <source>
        <dbReference type="SAM" id="SignalP"/>
    </source>
</evidence>
<keyword evidence="3" id="KW-0732">Signal</keyword>
<dbReference type="SUPFAM" id="SSF49299">
    <property type="entry name" value="PKD domain"/>
    <property type="match status" value="8"/>
</dbReference>